<reference evidence="3" key="2">
    <citation type="submission" date="2025-08" db="UniProtKB">
        <authorList>
            <consortium name="Ensembl"/>
        </authorList>
    </citation>
    <scope>IDENTIFICATION</scope>
    <source>
        <strain evidence="3">Isolate ISIS603380</strain>
    </source>
</reference>
<dbReference type="AlphaFoldDB" id="G3UN44"/>
<dbReference type="eggNOG" id="ENOG502SM6T">
    <property type="taxonomic scope" value="Eukaryota"/>
</dbReference>
<evidence type="ECO:0000256" key="2">
    <source>
        <dbReference type="SAM" id="MobiDB-lite"/>
    </source>
</evidence>
<dbReference type="PANTHER" id="PTHR21859:SF15">
    <property type="entry name" value="PROTEIN SPATA31F1-RELATED"/>
    <property type="match status" value="1"/>
</dbReference>
<protein>
    <submittedName>
        <fullName evidence="3">Uncharacterized protein</fullName>
    </submittedName>
</protein>
<dbReference type="Ensembl" id="ENSLAFT00000015190.3">
    <property type="protein sequence ID" value="ENSLAFP00000029253.1"/>
    <property type="gene ID" value="ENSLAFG00000032234.1"/>
</dbReference>
<accession>G3UN44</accession>
<reference evidence="3" key="3">
    <citation type="submission" date="2025-09" db="UniProtKB">
        <authorList>
            <consortium name="Ensembl"/>
        </authorList>
    </citation>
    <scope>IDENTIFICATION</scope>
    <source>
        <strain evidence="3">Isolate ISIS603380</strain>
    </source>
</reference>
<dbReference type="HOGENOM" id="CLU_045631_0_0_1"/>
<dbReference type="Proteomes" id="UP000007646">
    <property type="component" value="Unassembled WGS sequence"/>
</dbReference>
<dbReference type="InParanoid" id="G3UN44"/>
<comment type="similarity">
    <text evidence="1">Belongs to the SPATA31 family.</text>
</comment>
<keyword evidence="4" id="KW-1185">Reference proteome</keyword>
<feature type="region of interest" description="Disordered" evidence="2">
    <location>
        <begin position="305"/>
        <end position="329"/>
    </location>
</feature>
<feature type="compositionally biased region" description="Polar residues" evidence="2">
    <location>
        <begin position="318"/>
        <end position="329"/>
    </location>
</feature>
<evidence type="ECO:0000313" key="4">
    <source>
        <dbReference type="Proteomes" id="UP000007646"/>
    </source>
</evidence>
<sequence length="329" mass="36560">MPHLLTQTKAILQSHIDTKSWQASEGTVIAHIFISWDWGIPGRTEGTQFPCNPENKLLELQAPTYPEMYQKLMSSQTLPGAVIEHTKLSRSLPKGAMETLGANLQDKHLAFLSGLSALYYLAPSKDTGPPITSQSTIAEVMPQPVEITPDPLTEMMSCEERCICPGPGHQDDETHADGAQEFLTKVQEEQTKEMVRLETQTDAAILKSLKTPILTKLNFHLRKKVLEMHLGIPIKNKVRESRNQPVAFLEKLPTQEVLGSLNKQGKTSLQELSIPIFSAQAPEQHLICLRKQLIVELKAVQQRKKQGSSIAGPHGSTHRVSQMSQLSED</sequence>
<dbReference type="GeneTree" id="ENSGT00940000165442"/>
<reference evidence="3 4" key="1">
    <citation type="submission" date="2009-06" db="EMBL/GenBank/DDBJ databases">
        <title>The Genome Sequence of Loxodonta africana (African elephant).</title>
        <authorList>
            <person name="Di Palma F."/>
            <person name="Heiman D."/>
            <person name="Young S."/>
            <person name="Johnson J."/>
            <person name="Lander E.S."/>
            <person name="Lindblad-Toh K."/>
        </authorList>
    </citation>
    <scope>NUCLEOTIDE SEQUENCE [LARGE SCALE GENOMIC DNA]</scope>
    <source>
        <strain evidence="3 4">Isolate ISIS603380</strain>
    </source>
</reference>
<organism evidence="3 4">
    <name type="scientific">Loxodonta africana</name>
    <name type="common">African elephant</name>
    <dbReference type="NCBI Taxonomy" id="9785"/>
    <lineage>
        <taxon>Eukaryota</taxon>
        <taxon>Metazoa</taxon>
        <taxon>Chordata</taxon>
        <taxon>Craniata</taxon>
        <taxon>Vertebrata</taxon>
        <taxon>Euteleostomi</taxon>
        <taxon>Mammalia</taxon>
        <taxon>Eutheria</taxon>
        <taxon>Afrotheria</taxon>
        <taxon>Proboscidea</taxon>
        <taxon>Elephantidae</taxon>
        <taxon>Loxodonta</taxon>
    </lineage>
</organism>
<evidence type="ECO:0000313" key="3">
    <source>
        <dbReference type="Ensembl" id="ENSLAFP00000029253.1"/>
    </source>
</evidence>
<name>G3UN44_LOXAF</name>
<dbReference type="PANTHER" id="PTHR21859">
    <property type="entry name" value="ACROSOME-SPECIFIC PROTEIN"/>
    <property type="match status" value="1"/>
</dbReference>
<proteinExistence type="inferred from homology"/>
<evidence type="ECO:0000256" key="1">
    <source>
        <dbReference type="ARBA" id="ARBA00035009"/>
    </source>
</evidence>